<sequence length="428" mass="47343">MSGVPRLPGLVVTDHVFTVPLDHSRPDGPTLEVMAREAVAATKVDSDLPWLVFLQGGPGMKSPRPTGANGWLERATRDYRVLLVDQRGTGRSTPVTSRTASGLDAAELASYLRHFRADSIVADLELIRGQVSPGKPWATLGQSYGGFITLAYLSQAPEGLRGCYVMGGLPGLEATADEVYRRTYPRVRAKNEAYYRRYPEDVERVRRIADHLRDDDVRLPDGDRFTVRRFQLFGFGLGMGDYAQTLHWMLDEAWDGEELSRTFLYEAMNRTAFGDTPLYVVLHESIYAQDNRPTDWAASRLLPVEFAADASPLLFTGEMIYPWMLEFGGLEPFTEAASLLASSDTWTPLYDVARLRDNRVPVAAAVWHDDMYVDAGLSLDTANRIGNSAVWITNEWEHDGGSASGGSVLDRLLKLGADLAPVQPADVS</sequence>
<comment type="similarity">
    <text evidence="1">Belongs to the peptidase S33 family.</text>
</comment>
<evidence type="ECO:0000256" key="2">
    <source>
        <dbReference type="ARBA" id="ARBA00022801"/>
    </source>
</evidence>
<gene>
    <name evidence="4" type="ORF">GCM10009744_36280</name>
</gene>
<organism evidence="4 5">
    <name type="scientific">Kribbella alba</name>
    <dbReference type="NCBI Taxonomy" id="190197"/>
    <lineage>
        <taxon>Bacteria</taxon>
        <taxon>Bacillati</taxon>
        <taxon>Actinomycetota</taxon>
        <taxon>Actinomycetes</taxon>
        <taxon>Propionibacteriales</taxon>
        <taxon>Kribbellaceae</taxon>
        <taxon>Kribbella</taxon>
    </lineage>
</organism>
<name>A0ABN2FEC4_9ACTN</name>
<dbReference type="PROSITE" id="PS00708">
    <property type="entry name" value="PRO_ENDOPEP_SER"/>
    <property type="match status" value="1"/>
</dbReference>
<accession>A0ABN2FEC4</accession>
<evidence type="ECO:0000259" key="3">
    <source>
        <dbReference type="Pfam" id="PF00561"/>
    </source>
</evidence>
<dbReference type="PRINTS" id="PR00793">
    <property type="entry name" value="PROAMNOPTASE"/>
</dbReference>
<dbReference type="EMBL" id="BAAANE010000006">
    <property type="protein sequence ID" value="GAA1642786.1"/>
    <property type="molecule type" value="Genomic_DNA"/>
</dbReference>
<dbReference type="InterPro" id="IPR002471">
    <property type="entry name" value="Pept_S9_AS"/>
</dbReference>
<dbReference type="SUPFAM" id="SSF53474">
    <property type="entry name" value="alpha/beta-Hydrolases"/>
    <property type="match status" value="1"/>
</dbReference>
<reference evidence="4 5" key="1">
    <citation type="journal article" date="2019" name="Int. J. Syst. Evol. Microbiol.">
        <title>The Global Catalogue of Microorganisms (GCM) 10K type strain sequencing project: providing services to taxonomists for standard genome sequencing and annotation.</title>
        <authorList>
            <consortium name="The Broad Institute Genomics Platform"/>
            <consortium name="The Broad Institute Genome Sequencing Center for Infectious Disease"/>
            <person name="Wu L."/>
            <person name="Ma J."/>
        </authorList>
    </citation>
    <scope>NUCLEOTIDE SEQUENCE [LARGE SCALE GENOMIC DNA]</scope>
    <source>
        <strain evidence="4 5">JCM 14306</strain>
    </source>
</reference>
<dbReference type="InterPro" id="IPR029058">
    <property type="entry name" value="AB_hydrolase_fold"/>
</dbReference>
<evidence type="ECO:0000256" key="1">
    <source>
        <dbReference type="ARBA" id="ARBA00010088"/>
    </source>
</evidence>
<evidence type="ECO:0000313" key="5">
    <source>
        <dbReference type="Proteomes" id="UP001501319"/>
    </source>
</evidence>
<keyword evidence="2 4" id="KW-0378">Hydrolase</keyword>
<feature type="domain" description="AB hydrolase-1" evidence="3">
    <location>
        <begin position="49"/>
        <end position="206"/>
    </location>
</feature>
<dbReference type="Pfam" id="PF00561">
    <property type="entry name" value="Abhydrolase_1"/>
    <property type="match status" value="1"/>
</dbReference>
<dbReference type="Proteomes" id="UP001501319">
    <property type="component" value="Unassembled WGS sequence"/>
</dbReference>
<evidence type="ECO:0000313" key="4">
    <source>
        <dbReference type="EMBL" id="GAA1642786.1"/>
    </source>
</evidence>
<proteinExistence type="inferred from homology"/>
<keyword evidence="5" id="KW-1185">Reference proteome</keyword>
<dbReference type="InterPro" id="IPR000073">
    <property type="entry name" value="AB_hydrolase_1"/>
</dbReference>
<comment type="caution">
    <text evidence="4">The sequence shown here is derived from an EMBL/GenBank/DDBJ whole genome shotgun (WGS) entry which is preliminary data.</text>
</comment>
<dbReference type="InterPro" id="IPR002410">
    <property type="entry name" value="Peptidase_S33"/>
</dbReference>
<dbReference type="GO" id="GO:0016787">
    <property type="term" value="F:hydrolase activity"/>
    <property type="evidence" value="ECO:0007669"/>
    <property type="project" value="UniProtKB-KW"/>
</dbReference>
<protein>
    <submittedName>
        <fullName evidence="4">Alpha/beta fold hydrolase</fullName>
    </submittedName>
</protein>
<dbReference type="Gene3D" id="3.40.50.1820">
    <property type="entry name" value="alpha/beta hydrolase"/>
    <property type="match status" value="1"/>
</dbReference>
<dbReference type="InterPro" id="IPR051601">
    <property type="entry name" value="Serine_prot/Carboxylest_S33"/>
</dbReference>
<dbReference type="PANTHER" id="PTHR43248:SF2">
    <property type="entry name" value="PROLYL AMINOPEPTIDASE"/>
    <property type="match status" value="1"/>
</dbReference>
<dbReference type="PANTHER" id="PTHR43248">
    <property type="entry name" value="2-SUCCINYL-6-HYDROXY-2,4-CYCLOHEXADIENE-1-CARBOXYLATE SYNTHASE"/>
    <property type="match status" value="1"/>
</dbReference>